<dbReference type="GO" id="GO:0003677">
    <property type="term" value="F:DNA binding"/>
    <property type="evidence" value="ECO:0007669"/>
    <property type="project" value="UniProtKB-KW"/>
</dbReference>
<dbReference type="EMBL" id="BPVZ01000074">
    <property type="protein sequence ID" value="GKV26982.1"/>
    <property type="molecule type" value="Genomic_DNA"/>
</dbReference>
<name>A0AAV5KQP6_9ROSI</name>
<keyword evidence="2" id="KW-0805">Transcription regulation</keyword>
<evidence type="ECO:0000313" key="6">
    <source>
        <dbReference type="EMBL" id="GKV26982.1"/>
    </source>
</evidence>
<dbReference type="AlphaFoldDB" id="A0AAV5KQP6"/>
<gene>
    <name evidence="6" type="ORF">SLEP1_g36191</name>
</gene>
<sequence length="140" mass="16097">MENSTVVLPTRALKPDGIASGRVSASNQHFVHLMPRIPRNQKSRPFVARDMQGRRIYHLEYKRRMVGLRRKQTITGLRRFFREHGLQPGDRITLYKEEGNEMILMGQLISPLYVIHFERLNEVAAGEDPAPLRAGDDHAP</sequence>
<proteinExistence type="predicted"/>
<keyword evidence="3" id="KW-0238">DNA-binding</keyword>
<keyword evidence="7" id="KW-1185">Reference proteome</keyword>
<organism evidence="6 7">
    <name type="scientific">Rubroshorea leprosula</name>
    <dbReference type="NCBI Taxonomy" id="152421"/>
    <lineage>
        <taxon>Eukaryota</taxon>
        <taxon>Viridiplantae</taxon>
        <taxon>Streptophyta</taxon>
        <taxon>Embryophyta</taxon>
        <taxon>Tracheophyta</taxon>
        <taxon>Spermatophyta</taxon>
        <taxon>Magnoliopsida</taxon>
        <taxon>eudicotyledons</taxon>
        <taxon>Gunneridae</taxon>
        <taxon>Pentapetalae</taxon>
        <taxon>rosids</taxon>
        <taxon>malvids</taxon>
        <taxon>Malvales</taxon>
        <taxon>Dipterocarpaceae</taxon>
        <taxon>Rubroshorea</taxon>
    </lineage>
</organism>
<dbReference type="GO" id="GO:0005634">
    <property type="term" value="C:nucleus"/>
    <property type="evidence" value="ECO:0007669"/>
    <property type="project" value="UniProtKB-SubCell"/>
</dbReference>
<accession>A0AAV5KQP6</accession>
<comment type="subcellular location">
    <subcellularLocation>
        <location evidence="1">Nucleus</location>
    </subcellularLocation>
</comment>
<keyword evidence="4" id="KW-0804">Transcription</keyword>
<dbReference type="Proteomes" id="UP001054252">
    <property type="component" value="Unassembled WGS sequence"/>
</dbReference>
<protein>
    <submittedName>
        <fullName evidence="6">Uncharacterized protein</fullName>
    </submittedName>
</protein>
<evidence type="ECO:0000256" key="2">
    <source>
        <dbReference type="ARBA" id="ARBA00023015"/>
    </source>
</evidence>
<evidence type="ECO:0000256" key="1">
    <source>
        <dbReference type="ARBA" id="ARBA00004123"/>
    </source>
</evidence>
<evidence type="ECO:0000313" key="7">
    <source>
        <dbReference type="Proteomes" id="UP001054252"/>
    </source>
</evidence>
<dbReference type="InterPro" id="IPR015300">
    <property type="entry name" value="DNA-bd_pseudobarrel_sf"/>
</dbReference>
<dbReference type="Gene3D" id="2.40.330.10">
    <property type="entry name" value="DNA-binding pseudobarrel domain"/>
    <property type="match status" value="1"/>
</dbReference>
<evidence type="ECO:0000256" key="3">
    <source>
        <dbReference type="ARBA" id="ARBA00023125"/>
    </source>
</evidence>
<evidence type="ECO:0000256" key="4">
    <source>
        <dbReference type="ARBA" id="ARBA00023163"/>
    </source>
</evidence>
<comment type="caution">
    <text evidence="6">The sequence shown here is derived from an EMBL/GenBank/DDBJ whole genome shotgun (WGS) entry which is preliminary data.</text>
</comment>
<evidence type="ECO:0000256" key="5">
    <source>
        <dbReference type="ARBA" id="ARBA00023242"/>
    </source>
</evidence>
<reference evidence="6 7" key="1">
    <citation type="journal article" date="2021" name="Commun. Biol.">
        <title>The genome of Shorea leprosula (Dipterocarpaceae) highlights the ecological relevance of drought in aseasonal tropical rainforests.</title>
        <authorList>
            <person name="Ng K.K.S."/>
            <person name="Kobayashi M.J."/>
            <person name="Fawcett J.A."/>
            <person name="Hatakeyama M."/>
            <person name="Paape T."/>
            <person name="Ng C.H."/>
            <person name="Ang C.C."/>
            <person name="Tnah L.H."/>
            <person name="Lee C.T."/>
            <person name="Nishiyama T."/>
            <person name="Sese J."/>
            <person name="O'Brien M.J."/>
            <person name="Copetti D."/>
            <person name="Mohd Noor M.I."/>
            <person name="Ong R.C."/>
            <person name="Putra M."/>
            <person name="Sireger I.Z."/>
            <person name="Indrioko S."/>
            <person name="Kosugi Y."/>
            <person name="Izuno A."/>
            <person name="Isagi Y."/>
            <person name="Lee S.L."/>
            <person name="Shimizu K.K."/>
        </authorList>
    </citation>
    <scope>NUCLEOTIDE SEQUENCE [LARGE SCALE GENOMIC DNA]</scope>
    <source>
        <strain evidence="6">214</strain>
    </source>
</reference>
<keyword evidence="5" id="KW-0539">Nucleus</keyword>